<dbReference type="Pfam" id="PF02709">
    <property type="entry name" value="Glyco_transf_7C"/>
    <property type="match status" value="1"/>
</dbReference>
<comment type="pathway">
    <text evidence="2">Protein modification; protein glycosylation.</text>
</comment>
<dbReference type="Gene3D" id="3.90.550.10">
    <property type="entry name" value="Spore Coat Polysaccharide Biosynthesis Protein SpsA, Chain A"/>
    <property type="match status" value="1"/>
</dbReference>
<dbReference type="InterPro" id="IPR029044">
    <property type="entry name" value="Nucleotide-diphossugar_trans"/>
</dbReference>
<evidence type="ECO:0000256" key="7">
    <source>
        <dbReference type="ARBA" id="ARBA00022968"/>
    </source>
</evidence>
<keyword evidence="8" id="KW-1133">Transmembrane helix</keyword>
<evidence type="ECO:0000313" key="15">
    <source>
        <dbReference type="Proteomes" id="UP000507470"/>
    </source>
</evidence>
<dbReference type="PRINTS" id="PR02050">
    <property type="entry name" value="B14GALTRFASE"/>
</dbReference>
<keyword evidence="4 14" id="KW-0328">Glycosyltransferase</keyword>
<evidence type="ECO:0000313" key="14">
    <source>
        <dbReference type="EMBL" id="CAC5371106.1"/>
    </source>
</evidence>
<evidence type="ECO:0000256" key="9">
    <source>
        <dbReference type="ARBA" id="ARBA00023136"/>
    </source>
</evidence>
<dbReference type="InterPro" id="IPR027791">
    <property type="entry name" value="Galactosyl_T_C"/>
</dbReference>
<name>A0A6J8AP95_MYTCO</name>
<evidence type="ECO:0000259" key="13">
    <source>
        <dbReference type="Pfam" id="PF13733"/>
    </source>
</evidence>
<accession>A0A6J8AP95</accession>
<dbReference type="InterPro" id="IPR003859">
    <property type="entry name" value="Galactosyl_T"/>
</dbReference>
<dbReference type="InterPro" id="IPR027995">
    <property type="entry name" value="Galactosyl_T_N"/>
</dbReference>
<dbReference type="GO" id="GO:0005794">
    <property type="term" value="C:Golgi apparatus"/>
    <property type="evidence" value="ECO:0007669"/>
    <property type="project" value="TreeGrafter"/>
</dbReference>
<dbReference type="GO" id="GO:0016020">
    <property type="term" value="C:membrane"/>
    <property type="evidence" value="ECO:0007669"/>
    <property type="project" value="UniProtKB-SubCell"/>
</dbReference>
<reference evidence="14 15" key="1">
    <citation type="submission" date="2020-06" db="EMBL/GenBank/DDBJ databases">
        <authorList>
            <person name="Li R."/>
            <person name="Bekaert M."/>
        </authorList>
    </citation>
    <scope>NUCLEOTIDE SEQUENCE [LARGE SCALE GENOMIC DNA]</scope>
    <source>
        <strain evidence="15">wild</strain>
    </source>
</reference>
<keyword evidence="10" id="KW-0325">Glycoprotein</keyword>
<evidence type="ECO:0000256" key="11">
    <source>
        <dbReference type="SAM" id="MobiDB-lite"/>
    </source>
</evidence>
<evidence type="ECO:0000256" key="6">
    <source>
        <dbReference type="ARBA" id="ARBA00022692"/>
    </source>
</evidence>
<dbReference type="Pfam" id="PF13733">
    <property type="entry name" value="Glyco_transf_7N"/>
    <property type="match status" value="1"/>
</dbReference>
<organism evidence="14 15">
    <name type="scientific">Mytilus coruscus</name>
    <name type="common">Sea mussel</name>
    <dbReference type="NCBI Taxonomy" id="42192"/>
    <lineage>
        <taxon>Eukaryota</taxon>
        <taxon>Metazoa</taxon>
        <taxon>Spiralia</taxon>
        <taxon>Lophotrochozoa</taxon>
        <taxon>Mollusca</taxon>
        <taxon>Bivalvia</taxon>
        <taxon>Autobranchia</taxon>
        <taxon>Pteriomorphia</taxon>
        <taxon>Mytilida</taxon>
        <taxon>Mytiloidea</taxon>
        <taxon>Mytilidae</taxon>
        <taxon>Mytilinae</taxon>
        <taxon>Mytilus</taxon>
    </lineage>
</organism>
<protein>
    <submittedName>
        <fullName evidence="14">Uncharacterized protein</fullName>
    </submittedName>
</protein>
<feature type="domain" description="Galactosyltransferase N-terminal" evidence="13">
    <location>
        <begin position="676"/>
        <end position="807"/>
    </location>
</feature>
<keyword evidence="15" id="KW-1185">Reference proteome</keyword>
<dbReference type="EMBL" id="CACVKT020001747">
    <property type="protein sequence ID" value="CAC5371106.1"/>
    <property type="molecule type" value="Genomic_DNA"/>
</dbReference>
<keyword evidence="9" id="KW-0472">Membrane</keyword>
<evidence type="ECO:0000256" key="3">
    <source>
        <dbReference type="ARBA" id="ARBA00005735"/>
    </source>
</evidence>
<dbReference type="OrthoDB" id="10016069at2759"/>
<dbReference type="Proteomes" id="UP000507470">
    <property type="component" value="Unassembled WGS sequence"/>
</dbReference>
<evidence type="ECO:0000256" key="4">
    <source>
        <dbReference type="ARBA" id="ARBA00022676"/>
    </source>
</evidence>
<evidence type="ECO:0000256" key="5">
    <source>
        <dbReference type="ARBA" id="ARBA00022679"/>
    </source>
</evidence>
<dbReference type="PANTHER" id="PTHR19300">
    <property type="entry name" value="BETA-1,4-GALACTOSYLTRANSFERASE"/>
    <property type="match status" value="1"/>
</dbReference>
<dbReference type="SUPFAM" id="SSF53448">
    <property type="entry name" value="Nucleotide-diphospho-sugar transferases"/>
    <property type="match status" value="1"/>
</dbReference>
<evidence type="ECO:0000256" key="8">
    <source>
        <dbReference type="ARBA" id="ARBA00022989"/>
    </source>
</evidence>
<evidence type="ECO:0000256" key="10">
    <source>
        <dbReference type="ARBA" id="ARBA00023180"/>
    </source>
</evidence>
<evidence type="ECO:0000256" key="1">
    <source>
        <dbReference type="ARBA" id="ARBA00004606"/>
    </source>
</evidence>
<dbReference type="GO" id="GO:0008489">
    <property type="term" value="F:UDP-galactose:glucosylceramide beta-1,4-galactosyltransferase activity"/>
    <property type="evidence" value="ECO:0007669"/>
    <property type="project" value="TreeGrafter"/>
</dbReference>
<keyword evidence="5 14" id="KW-0808">Transferase</keyword>
<comment type="subcellular location">
    <subcellularLocation>
        <location evidence="1">Membrane</location>
        <topology evidence="1">Single-pass type II membrane protein</topology>
    </subcellularLocation>
</comment>
<proteinExistence type="inferred from homology"/>
<dbReference type="PANTHER" id="PTHR19300:SF38">
    <property type="entry name" value="BETA-1,4-GALACTOSYLTRANSFERASE"/>
    <property type="match status" value="1"/>
</dbReference>
<evidence type="ECO:0000256" key="2">
    <source>
        <dbReference type="ARBA" id="ARBA00004922"/>
    </source>
</evidence>
<sequence length="935" mass="107764">MNFIANEVEAKFEIQKSDCHLQYFDNDVAEWIDLENLEEIEIDRILKVKVIKISPTDTPSTSSALTPSTSSALTPSTSSAGTPSTSSAGTPSTSSAGITRPPSPLTPLSRPTSPAVSSSPISSVRNDRKIWPRIYFFPVQTIPQGLRLKLDSQQPLERVDRTRLLDVIYTDVTQYENGLYPSQELYDQIVDGLLRQYPYLIKISGVPLQSVRVYWKEKLKYKWGNERKSRDKHLPEVQARKRKKETAPNPENISGGKVYLTWSMANFLLAQPESEDDTAISLHWDWLKREFIKTDQNEALINLKMNLTFAARRKAVVEGTISAAELVDQYPFLKDRRQILMEFTRLGPNGKDDRLEDVFYSGLDKFAGPIVSLTKSKKLIPQVKEVVDQIVLLRTEGERKYASQCIAVTSCATLFKEKIEKILFFPGQDSSVSPIALIVCDKLLTMDSNSFELKIDNNTIFSCDTFIELITGFMAAIYCFNLAYPKPVSKTLTFFQNVFLNLNDAGKIDKKIVSVVTDLNREMQKNMVLSHDVYENLKGSVFYLGIEINTIQRNVKQKDRKRSRYGVQQYADVYKSFSKVYKILNRNYQWSAGLGIKICITSQSRRGCLTLFFIAGVVLYLVDISVLSHEKHWWNNRNISFILNNLNLACSNNDKHTCSTAYILYRILKTRINDVCSLPPDSLYGYMSLNRSILNMHILNSIYSYMEDGHYRPPNCTPVQKIAIIVPYRDRQKQLQVFLNNMIPKIKRQQLEFVIYVIEQNSGLPFNKGMMANIGFKEAMSDMEYDCIVIHDVDVLPEDDRNFYMCSDNPIHMSVKVEQFGYRLLYENLAGGIITFSKEQFEGINGYSNQFFGWGGEDDDLYRRIEFNKYELIRPFEDFGICGSIYHKPAERNIDRWKFLKYSYEVWKNDGLSNLKYNLLRKEKKHLYRWIYVSI</sequence>
<feature type="region of interest" description="Disordered" evidence="11">
    <location>
        <begin position="56"/>
        <end position="122"/>
    </location>
</feature>
<feature type="domain" description="Galactosyltransferase C-terminal" evidence="12">
    <location>
        <begin position="812"/>
        <end position="888"/>
    </location>
</feature>
<gene>
    <name evidence="14" type="ORF">MCOR_9685</name>
</gene>
<dbReference type="GO" id="GO:0005975">
    <property type="term" value="P:carbohydrate metabolic process"/>
    <property type="evidence" value="ECO:0007669"/>
    <property type="project" value="InterPro"/>
</dbReference>
<comment type="similarity">
    <text evidence="3">Belongs to the glycosyltransferase 7 family.</text>
</comment>
<dbReference type="AlphaFoldDB" id="A0A6J8AP95"/>
<keyword evidence="7" id="KW-0735">Signal-anchor</keyword>
<keyword evidence="6" id="KW-0812">Transmembrane</keyword>
<dbReference type="CDD" id="cd00899">
    <property type="entry name" value="b4GalT"/>
    <property type="match status" value="1"/>
</dbReference>
<evidence type="ECO:0000259" key="12">
    <source>
        <dbReference type="Pfam" id="PF02709"/>
    </source>
</evidence>
<dbReference type="UniPathway" id="UPA00378"/>